<name>A0A3M6U9S6_POCDA</name>
<organism evidence="2 3">
    <name type="scientific">Pocillopora damicornis</name>
    <name type="common">Cauliflower coral</name>
    <name type="synonym">Millepora damicornis</name>
    <dbReference type="NCBI Taxonomy" id="46731"/>
    <lineage>
        <taxon>Eukaryota</taxon>
        <taxon>Metazoa</taxon>
        <taxon>Cnidaria</taxon>
        <taxon>Anthozoa</taxon>
        <taxon>Hexacorallia</taxon>
        <taxon>Scleractinia</taxon>
        <taxon>Astrocoeniina</taxon>
        <taxon>Pocilloporidae</taxon>
        <taxon>Pocillopora</taxon>
    </lineage>
</organism>
<dbReference type="PANTHER" id="PTHR33395">
    <property type="entry name" value="TRANSCRIPTASE, PUTATIVE-RELATED-RELATED"/>
    <property type="match status" value="1"/>
</dbReference>
<accession>A0A3M6U9S6</accession>
<proteinExistence type="predicted"/>
<dbReference type="Proteomes" id="UP000275408">
    <property type="component" value="Unassembled WGS sequence"/>
</dbReference>
<keyword evidence="3" id="KW-1185">Reference proteome</keyword>
<reference evidence="2 3" key="1">
    <citation type="journal article" date="2018" name="Sci. Rep.">
        <title>Comparative analysis of the Pocillopora damicornis genome highlights role of immune system in coral evolution.</title>
        <authorList>
            <person name="Cunning R."/>
            <person name="Bay R.A."/>
            <person name="Gillette P."/>
            <person name="Baker A.C."/>
            <person name="Traylor-Knowles N."/>
        </authorList>
    </citation>
    <scope>NUCLEOTIDE SEQUENCE [LARGE SCALE GENOMIC DNA]</scope>
    <source>
        <strain evidence="2">RSMAS</strain>
        <tissue evidence="2">Whole animal</tissue>
    </source>
</reference>
<dbReference type="SUPFAM" id="SSF56672">
    <property type="entry name" value="DNA/RNA polymerases"/>
    <property type="match status" value="1"/>
</dbReference>
<dbReference type="InterPro" id="IPR043502">
    <property type="entry name" value="DNA/RNA_pol_sf"/>
</dbReference>
<dbReference type="EMBL" id="RCHS01001987">
    <property type="protein sequence ID" value="RMX50299.1"/>
    <property type="molecule type" value="Genomic_DNA"/>
</dbReference>
<dbReference type="PANTHER" id="PTHR33395:SF22">
    <property type="entry name" value="REVERSE TRANSCRIPTASE DOMAIN-CONTAINING PROTEIN"/>
    <property type="match status" value="1"/>
</dbReference>
<dbReference type="SUPFAM" id="SSF56219">
    <property type="entry name" value="DNase I-like"/>
    <property type="match status" value="1"/>
</dbReference>
<dbReference type="InterPro" id="IPR005135">
    <property type="entry name" value="Endo/exonuclease/phosphatase"/>
</dbReference>
<dbReference type="InterPro" id="IPR036691">
    <property type="entry name" value="Endo/exonu/phosph_ase_sf"/>
</dbReference>
<feature type="non-terminal residue" evidence="2">
    <location>
        <position position="1"/>
    </location>
</feature>
<evidence type="ECO:0000313" key="3">
    <source>
        <dbReference type="Proteomes" id="UP000275408"/>
    </source>
</evidence>
<dbReference type="AlphaFoldDB" id="A0A3M6U9S6"/>
<evidence type="ECO:0000313" key="2">
    <source>
        <dbReference type="EMBL" id="RMX50299.1"/>
    </source>
</evidence>
<dbReference type="Pfam" id="PF14529">
    <property type="entry name" value="Exo_endo_phos_2"/>
    <property type="match status" value="1"/>
</dbReference>
<comment type="caution">
    <text evidence="2">The sequence shown here is derived from an EMBL/GenBank/DDBJ whole genome shotgun (WGS) entry which is preliminary data.</text>
</comment>
<dbReference type="Gene3D" id="3.60.10.10">
    <property type="entry name" value="Endonuclease/exonuclease/phosphatase"/>
    <property type="match status" value="1"/>
</dbReference>
<dbReference type="GO" id="GO:0031012">
    <property type="term" value="C:extracellular matrix"/>
    <property type="evidence" value="ECO:0007669"/>
    <property type="project" value="TreeGrafter"/>
</dbReference>
<feature type="domain" description="Endonuclease/exonuclease/phosphatase" evidence="1">
    <location>
        <begin position="65"/>
        <end position="173"/>
    </location>
</feature>
<evidence type="ECO:0000259" key="1">
    <source>
        <dbReference type="Pfam" id="PF14529"/>
    </source>
</evidence>
<feature type="non-terminal residue" evidence="2">
    <location>
        <position position="573"/>
    </location>
</feature>
<dbReference type="STRING" id="46731.A0A3M6U9S6"/>
<sequence length="573" mass="64983">VRTQRTCALYCNSTLTFRTLLKLIFDIELNPGPNGSFNCSVKANTRNINNVKIAHLNVRNLKSIIICTGYRPPDTPLTCWENDLTTTLIYALSLDKPVYIMGDLNCNLLSTECRELKSLTSFYESFNLSQLIAAPTRVTESSWSLLDVILASQTKQVVKAGVMDSSISDHDMVFAILHLKVSQPKTTHITTRSLKNYNPDTFQFDMSGAPWSVVKVIDDVDDKLHAFDLLFNEILDHHAPIRSIKVCGKPNPCITEKIRKLMKSRNVWRKTARRTNDPHAWSTYKNLKHQVRKSIRAVESEFIKDQIQNNPRNTNCIWKAIRLCIPKRSVSPKVYSKEDKIVVDTFNTFFASVGKSTNSKIESLAEENNFDLNNSIFTPRSFPTSEQFTFHSVECKQVEDIINAMPSNKAPGIDKVPTRVIKDCLPIILPFVTSIINASLSSSTFPGIWKTAEITPIPKQGNHELPDNNRPISLLPVLSKVCERVAYNQTCIQEHLHQLWSLLSSHLMEKKMDASLLAETEFNGFLEKDLRNTSDLVSTTIWTVDNTTSLPNQNDNRTPMMMTEELQSMRTVL</sequence>
<dbReference type="GO" id="GO:0003824">
    <property type="term" value="F:catalytic activity"/>
    <property type="evidence" value="ECO:0007669"/>
    <property type="project" value="InterPro"/>
</dbReference>
<protein>
    <recommendedName>
        <fullName evidence="1">Endonuclease/exonuclease/phosphatase domain-containing protein</fullName>
    </recommendedName>
</protein>
<gene>
    <name evidence="2" type="ORF">pdam_00022642</name>
</gene>
<dbReference type="OrthoDB" id="5960351at2759"/>